<proteinExistence type="predicted"/>
<gene>
    <name evidence="7" type="ORF">HZ995_12825</name>
</gene>
<dbReference type="EMBL" id="CP060010">
    <property type="protein sequence ID" value="QTN35357.1"/>
    <property type="molecule type" value="Genomic_DNA"/>
</dbReference>
<evidence type="ECO:0000256" key="1">
    <source>
        <dbReference type="ARBA" id="ARBA00004141"/>
    </source>
</evidence>
<dbReference type="KEGG" id="cact:HZ995_12825"/>
<dbReference type="AlphaFoldDB" id="A0A975END9"/>
<evidence type="ECO:0000259" key="6">
    <source>
        <dbReference type="Pfam" id="PF05154"/>
    </source>
</evidence>
<evidence type="ECO:0000256" key="3">
    <source>
        <dbReference type="ARBA" id="ARBA00022989"/>
    </source>
</evidence>
<sequence length="119" mass="13080">MEKSVSLTTEQQILIEQRLQNEKKSTGVAYLIWFFLGGLGGHRFYLGRTSSGVVMLVLWLVGVATAIIAVGFFLLIPLGIWVVVDAFLIPGMIERVNAEKRKFLKLELAGDLAISQASA</sequence>
<evidence type="ECO:0000313" key="7">
    <source>
        <dbReference type="EMBL" id="QTN35357.1"/>
    </source>
</evidence>
<dbReference type="PANTHER" id="PTHR21016">
    <property type="entry name" value="BETA-AMYLOID BINDING PROTEIN-RELATED"/>
    <property type="match status" value="1"/>
</dbReference>
<evidence type="ECO:0000256" key="4">
    <source>
        <dbReference type="ARBA" id="ARBA00023136"/>
    </source>
</evidence>
<feature type="transmembrane region" description="Helical" evidence="5">
    <location>
        <begin position="57"/>
        <end position="84"/>
    </location>
</feature>
<evidence type="ECO:0000256" key="2">
    <source>
        <dbReference type="ARBA" id="ARBA00022692"/>
    </source>
</evidence>
<keyword evidence="3 5" id="KW-1133">Transmembrane helix</keyword>
<dbReference type="InterPro" id="IPR007829">
    <property type="entry name" value="TM2"/>
</dbReference>
<dbReference type="Pfam" id="PF05154">
    <property type="entry name" value="TM2"/>
    <property type="match status" value="1"/>
</dbReference>
<accession>A0A975END9</accession>
<keyword evidence="2 5" id="KW-0812">Transmembrane</keyword>
<comment type="subcellular location">
    <subcellularLocation>
        <location evidence="1">Membrane</location>
        <topology evidence="1">Multi-pass membrane protein</topology>
    </subcellularLocation>
</comment>
<organism evidence="7 8">
    <name type="scientific">Cognatishimia activa</name>
    <dbReference type="NCBI Taxonomy" id="1715691"/>
    <lineage>
        <taxon>Bacteria</taxon>
        <taxon>Pseudomonadati</taxon>
        <taxon>Pseudomonadota</taxon>
        <taxon>Alphaproteobacteria</taxon>
        <taxon>Rhodobacterales</taxon>
        <taxon>Paracoccaceae</taxon>
        <taxon>Cognatishimia</taxon>
    </lineage>
</organism>
<dbReference type="PANTHER" id="PTHR21016:SF25">
    <property type="entry name" value="TM2 DOMAIN-CONTAINING PROTEIN DDB_G0277895-RELATED"/>
    <property type="match status" value="1"/>
</dbReference>
<dbReference type="InterPro" id="IPR050932">
    <property type="entry name" value="TM2D1-3-like"/>
</dbReference>
<protein>
    <submittedName>
        <fullName evidence="7">TM2 domain-containing protein</fullName>
    </submittedName>
</protein>
<evidence type="ECO:0000313" key="8">
    <source>
        <dbReference type="Proteomes" id="UP000665026"/>
    </source>
</evidence>
<feature type="transmembrane region" description="Helical" evidence="5">
    <location>
        <begin position="27"/>
        <end position="45"/>
    </location>
</feature>
<reference evidence="7" key="1">
    <citation type="submission" date="2020-07" db="EMBL/GenBank/DDBJ databases">
        <title>Genome sequences of bacteria associated with the marine, planktonic diatom Thalassiosira profunda strain ECT2AJA-044.</title>
        <authorList>
            <person name="Gargas C.B."/>
            <person name="Roberts W.R."/>
            <person name="Alverson A.J."/>
        </authorList>
    </citation>
    <scope>NUCLEOTIDE SEQUENCE</scope>
    <source>
        <strain evidence="7">ECT2AJA-044</strain>
    </source>
</reference>
<dbReference type="GO" id="GO:0016020">
    <property type="term" value="C:membrane"/>
    <property type="evidence" value="ECO:0007669"/>
    <property type="project" value="UniProtKB-SubCell"/>
</dbReference>
<dbReference type="Proteomes" id="UP000665026">
    <property type="component" value="Chromosome"/>
</dbReference>
<feature type="domain" description="TM2" evidence="6">
    <location>
        <begin position="23"/>
        <end position="72"/>
    </location>
</feature>
<evidence type="ECO:0000256" key="5">
    <source>
        <dbReference type="SAM" id="Phobius"/>
    </source>
</evidence>
<keyword evidence="4 5" id="KW-0472">Membrane</keyword>
<name>A0A975END9_9RHOB</name>